<evidence type="ECO:0000256" key="1">
    <source>
        <dbReference type="SAM" id="Phobius"/>
    </source>
</evidence>
<keyword evidence="1" id="KW-1133">Transmembrane helix</keyword>
<feature type="transmembrane region" description="Helical" evidence="1">
    <location>
        <begin position="104"/>
        <end position="125"/>
    </location>
</feature>
<dbReference type="EMBL" id="JAGETZ010000003">
    <property type="protein sequence ID" value="MBO2009069.1"/>
    <property type="molecule type" value="Genomic_DNA"/>
</dbReference>
<feature type="domain" description="DUF1648" evidence="2">
    <location>
        <begin position="25"/>
        <end position="70"/>
    </location>
</feature>
<dbReference type="InterPro" id="IPR012867">
    <property type="entry name" value="DUF1648"/>
</dbReference>
<dbReference type="RefSeq" id="WP_208174692.1">
    <property type="nucleotide sequence ID" value="NZ_JAGETZ010000003.1"/>
</dbReference>
<dbReference type="Proteomes" id="UP000664369">
    <property type="component" value="Unassembled WGS sequence"/>
</dbReference>
<dbReference type="Pfam" id="PF07853">
    <property type="entry name" value="DUF1648"/>
    <property type="match status" value="1"/>
</dbReference>
<evidence type="ECO:0000313" key="3">
    <source>
        <dbReference type="EMBL" id="MBO2009069.1"/>
    </source>
</evidence>
<organism evidence="3 4">
    <name type="scientific">Hymenobacter negativus</name>
    <dbReference type="NCBI Taxonomy" id="2795026"/>
    <lineage>
        <taxon>Bacteria</taxon>
        <taxon>Pseudomonadati</taxon>
        <taxon>Bacteroidota</taxon>
        <taxon>Cytophagia</taxon>
        <taxon>Cytophagales</taxon>
        <taxon>Hymenobacteraceae</taxon>
        <taxon>Hymenobacter</taxon>
    </lineage>
</organism>
<accession>A0ABS3QE18</accession>
<comment type="caution">
    <text evidence="3">The sequence shown here is derived from an EMBL/GenBank/DDBJ whole genome shotgun (WGS) entry which is preliminary data.</text>
</comment>
<evidence type="ECO:0000313" key="4">
    <source>
        <dbReference type="Proteomes" id="UP000664369"/>
    </source>
</evidence>
<evidence type="ECO:0000259" key="2">
    <source>
        <dbReference type="Pfam" id="PF07853"/>
    </source>
</evidence>
<reference evidence="3 4" key="1">
    <citation type="submission" date="2021-03" db="EMBL/GenBank/DDBJ databases">
        <authorList>
            <person name="Kim M.K."/>
        </authorList>
    </citation>
    <scope>NUCLEOTIDE SEQUENCE [LARGE SCALE GENOMIC DNA]</scope>
    <source>
        <strain evidence="3 4">BT442</strain>
    </source>
</reference>
<keyword evidence="1" id="KW-0472">Membrane</keyword>
<name>A0ABS3QE18_9BACT</name>
<gene>
    <name evidence="3" type="ORF">J4E00_08395</name>
</gene>
<feature type="transmembrane region" description="Helical" evidence="1">
    <location>
        <begin position="62"/>
        <end position="83"/>
    </location>
</feature>
<keyword evidence="4" id="KW-1185">Reference proteome</keyword>
<feature type="transmembrane region" description="Helical" evidence="1">
    <location>
        <begin position="21"/>
        <end position="42"/>
    </location>
</feature>
<protein>
    <submittedName>
        <fullName evidence="3">DUF1648 domain-containing protein</fullName>
    </submittedName>
</protein>
<keyword evidence="1" id="KW-0812">Transmembrane</keyword>
<sequence length="144" mass="15866">MEARPKREVPQTPADRAAEMLAWGVLALLWALTIWSLFQLPATIPVHFNGDGVADHYGEKGSLLQLPLVATALFAVLTALSNYPHILNYPTPITPANALSQYRGAIRLARGLKIVMVLAFLLLVFQTRRVAAEQTSRIGQEVHQ</sequence>
<proteinExistence type="predicted"/>